<dbReference type="PANTHER" id="PTHR24301">
    <property type="entry name" value="THROMBOXANE-A SYNTHASE"/>
    <property type="match status" value="1"/>
</dbReference>
<dbReference type="PRINTS" id="PR00463">
    <property type="entry name" value="EP450I"/>
</dbReference>
<feature type="binding site" description="axial binding residue" evidence="1">
    <location>
        <position position="412"/>
    </location>
    <ligand>
        <name>heme</name>
        <dbReference type="ChEBI" id="CHEBI:30413"/>
    </ligand>
    <ligandPart>
        <name>Fe</name>
        <dbReference type="ChEBI" id="CHEBI:18248"/>
    </ligandPart>
</feature>
<dbReference type="GO" id="GO:0016705">
    <property type="term" value="F:oxidoreductase activity, acting on paired donors, with incorporation or reduction of molecular oxygen"/>
    <property type="evidence" value="ECO:0007669"/>
    <property type="project" value="InterPro"/>
</dbReference>
<dbReference type="OrthoDB" id="1470350at2759"/>
<gene>
    <name evidence="3" type="ORF">DEBURN_LOCUS3810</name>
</gene>
<proteinExistence type="predicted"/>
<keyword evidence="1" id="KW-0408">Iron</keyword>
<dbReference type="GO" id="GO:0004497">
    <property type="term" value="F:monooxygenase activity"/>
    <property type="evidence" value="ECO:0007669"/>
    <property type="project" value="InterPro"/>
</dbReference>
<dbReference type="AlphaFoldDB" id="A0A9N8WHT1"/>
<organism evidence="3 4">
    <name type="scientific">Diversispora eburnea</name>
    <dbReference type="NCBI Taxonomy" id="1213867"/>
    <lineage>
        <taxon>Eukaryota</taxon>
        <taxon>Fungi</taxon>
        <taxon>Fungi incertae sedis</taxon>
        <taxon>Mucoromycota</taxon>
        <taxon>Glomeromycotina</taxon>
        <taxon>Glomeromycetes</taxon>
        <taxon>Diversisporales</taxon>
        <taxon>Diversisporaceae</taxon>
        <taxon>Diversispora</taxon>
    </lineage>
</organism>
<evidence type="ECO:0000313" key="4">
    <source>
        <dbReference type="Proteomes" id="UP000789706"/>
    </source>
</evidence>
<dbReference type="SUPFAM" id="SSF48264">
    <property type="entry name" value="Cytochrome P450"/>
    <property type="match status" value="1"/>
</dbReference>
<dbReference type="GO" id="GO:0005506">
    <property type="term" value="F:iron ion binding"/>
    <property type="evidence" value="ECO:0007669"/>
    <property type="project" value="InterPro"/>
</dbReference>
<reference evidence="3" key="1">
    <citation type="submission" date="2021-06" db="EMBL/GenBank/DDBJ databases">
        <authorList>
            <person name="Kallberg Y."/>
            <person name="Tangrot J."/>
            <person name="Rosling A."/>
        </authorList>
    </citation>
    <scope>NUCLEOTIDE SEQUENCE</scope>
    <source>
        <strain evidence="3">AZ414A</strain>
    </source>
</reference>
<keyword evidence="1" id="KW-0479">Metal-binding</keyword>
<protein>
    <submittedName>
        <fullName evidence="3">5459_t:CDS:1</fullName>
    </submittedName>
</protein>
<dbReference type="InterPro" id="IPR001128">
    <property type="entry name" value="Cyt_P450"/>
</dbReference>
<dbReference type="GO" id="GO:0020037">
    <property type="term" value="F:heme binding"/>
    <property type="evidence" value="ECO:0007669"/>
    <property type="project" value="InterPro"/>
</dbReference>
<comment type="caution">
    <text evidence="3">The sequence shown here is derived from an EMBL/GenBank/DDBJ whole genome shotgun (WGS) entry which is preliminary data.</text>
</comment>
<feature type="domain" description="NadR/Ttd14 AAA" evidence="2">
    <location>
        <begin position="470"/>
        <end position="634"/>
    </location>
</feature>
<dbReference type="Pfam" id="PF13521">
    <property type="entry name" value="AAA_28"/>
    <property type="match status" value="1"/>
</dbReference>
<dbReference type="Proteomes" id="UP000789706">
    <property type="component" value="Unassembled WGS sequence"/>
</dbReference>
<dbReference type="Gene3D" id="1.10.630.10">
    <property type="entry name" value="Cytochrome P450"/>
    <property type="match status" value="1"/>
</dbReference>
<comment type="cofactor">
    <cofactor evidence="1">
        <name>heme</name>
        <dbReference type="ChEBI" id="CHEBI:30413"/>
    </cofactor>
</comment>
<keyword evidence="1" id="KW-0349">Heme</keyword>
<dbReference type="InterPro" id="IPR038727">
    <property type="entry name" value="NadR/Ttd14_AAA_dom"/>
</dbReference>
<dbReference type="EMBL" id="CAJVPK010000254">
    <property type="protein sequence ID" value="CAG8483886.1"/>
    <property type="molecule type" value="Genomic_DNA"/>
</dbReference>
<evidence type="ECO:0000256" key="1">
    <source>
        <dbReference type="PIRSR" id="PIRSR602401-1"/>
    </source>
</evidence>
<dbReference type="InterPro" id="IPR027417">
    <property type="entry name" value="P-loop_NTPase"/>
</dbReference>
<accession>A0A9N8WHT1</accession>
<dbReference type="PRINTS" id="PR00385">
    <property type="entry name" value="P450"/>
</dbReference>
<dbReference type="Gene3D" id="3.40.50.300">
    <property type="entry name" value="P-loop containing nucleotide triphosphate hydrolases"/>
    <property type="match status" value="1"/>
</dbReference>
<dbReference type="PANTHER" id="PTHR24301:SF2">
    <property type="entry name" value="THROMBOXANE-A SYNTHASE"/>
    <property type="match status" value="1"/>
</dbReference>
<evidence type="ECO:0000313" key="3">
    <source>
        <dbReference type="EMBL" id="CAG8483886.1"/>
    </source>
</evidence>
<dbReference type="SUPFAM" id="SSF52540">
    <property type="entry name" value="P-loop containing nucleoside triphosphate hydrolases"/>
    <property type="match status" value="1"/>
</dbReference>
<dbReference type="Pfam" id="PF00067">
    <property type="entry name" value="p450"/>
    <property type="match status" value="1"/>
</dbReference>
<dbReference type="InterPro" id="IPR036396">
    <property type="entry name" value="Cyt_P450_sf"/>
</dbReference>
<keyword evidence="4" id="KW-1185">Reference proteome</keyword>
<evidence type="ECO:0000259" key="2">
    <source>
        <dbReference type="Pfam" id="PF13521"/>
    </source>
</evidence>
<dbReference type="InterPro" id="IPR002401">
    <property type="entry name" value="Cyt_P450_E_grp-I"/>
</dbReference>
<sequence>MSSVSVSNSILLVCFTFIASVILYNIRAAKKPFGCQSVPGPRLHFGTRVLMFLQVNFLHTVPEFTKFWCQHYGDTVGVWMNGGYTIVTCDAEFSQKILSGTESKNFIIRMGNKDGLKAIGMYKKGIIWNNDVSKWNLQRHIFQSGLSSDVRRKASIVARNITRQEIHRIKTSVRKDNTMPTVDLINVLRHITLAVVLDVAFGTKLDRERSEILIDCIVNYFKAWEFFLLKPRFIWPLFPYHVYRHQKAVLKLQEEIRNLSKDLNPQASPFLQNLYNNDLTTEEIHQCILEMILAGTDTSSVSLYYTIMLLTENRKIENQMLDSSNDLFIEAVLREGMRLMPVGPVIIRRALADCEISGTHIKAGTNIVIQLALQNRNPKWFNNPLSFDPQRFLQNENLIALSAPMGLGPKSCVGQHLAMVEMKPAISGLLAAFKFERINATKLFIDTKTKWDIAQQPIVNEIIIALPRKKIVLVGAHSVGKTTLANLIASRTNAVLISETARTVMKKMNVSPELLRKNPQKSLDFQASIIQHQFEKEGQIKHEFAILDRCSIDALVYAKTFCEQWEKLLDMPETCKCIENYKSDEYVIFLIEPQSTCWKDDGVRMMSKDYDDWKAFSERFKDIMNLYKIKFQVLEELDLNIRFMKVFHTLFDCN</sequence>
<name>A0A9N8WHT1_9GLOM</name>